<feature type="chain" id="PRO_5002219315" evidence="1">
    <location>
        <begin position="20"/>
        <end position="105"/>
    </location>
</feature>
<accession>A0A0C9RVY7</accession>
<organism evidence="2">
    <name type="scientific">Amblyomma americanum</name>
    <name type="common">Lone star tick</name>
    <dbReference type="NCBI Taxonomy" id="6943"/>
    <lineage>
        <taxon>Eukaryota</taxon>
        <taxon>Metazoa</taxon>
        <taxon>Ecdysozoa</taxon>
        <taxon>Arthropoda</taxon>
        <taxon>Chelicerata</taxon>
        <taxon>Arachnida</taxon>
        <taxon>Acari</taxon>
        <taxon>Parasitiformes</taxon>
        <taxon>Ixodida</taxon>
        <taxon>Ixodoidea</taxon>
        <taxon>Ixodidae</taxon>
        <taxon>Amblyomminae</taxon>
        <taxon>Amblyomma</taxon>
    </lineage>
</organism>
<name>A0A0C9RVY7_AMBAM</name>
<keyword evidence="1" id="KW-0732">Signal</keyword>
<proteinExistence type="evidence at transcript level"/>
<reference evidence="2" key="1">
    <citation type="journal article" date="2015" name="PLoS ONE">
        <title>An Insight into the Sialome of the Lone Star Tick, Amblyomma americanum, with a Glimpse on Its Time Dependent Gene Expression.</title>
        <authorList>
            <person name="Karim S."/>
            <person name="Ribeiro J.M."/>
        </authorList>
    </citation>
    <scope>NUCLEOTIDE SEQUENCE</scope>
    <source>
        <tissue evidence="2">Salivary gland</tissue>
    </source>
</reference>
<protein>
    <submittedName>
        <fullName evidence="2">Putative secreted protein</fullName>
    </submittedName>
</protein>
<sequence>MFVTAVIFATLALLITGDAQEPSNDNPDCNEENRANHVLKTCTLRCGGDELVPLNGSEKCYLSSAKHTEVEPTPVERTEAGAEVGICQEGACVEKPQDFQSEATS</sequence>
<dbReference type="AlphaFoldDB" id="A0A0C9RVY7"/>
<evidence type="ECO:0000313" key="2">
    <source>
        <dbReference type="EMBL" id="JAG91726.1"/>
    </source>
</evidence>
<evidence type="ECO:0000256" key="1">
    <source>
        <dbReference type="SAM" id="SignalP"/>
    </source>
</evidence>
<feature type="signal peptide" evidence="1">
    <location>
        <begin position="1"/>
        <end position="19"/>
    </location>
</feature>
<dbReference type="EMBL" id="GBZX01001014">
    <property type="protein sequence ID" value="JAG91726.1"/>
    <property type="molecule type" value="mRNA"/>
</dbReference>